<keyword evidence="3" id="KW-1185">Reference proteome</keyword>
<evidence type="ECO:0000313" key="2">
    <source>
        <dbReference type="EMBL" id="OEG15758.1"/>
    </source>
</evidence>
<evidence type="ECO:0000313" key="3">
    <source>
        <dbReference type="Proteomes" id="UP000095094"/>
    </source>
</evidence>
<feature type="coiled-coil region" evidence="1">
    <location>
        <begin position="27"/>
        <end position="54"/>
    </location>
</feature>
<dbReference type="OrthoDB" id="2166166at2"/>
<dbReference type="EMBL" id="MIJY01000014">
    <property type="protein sequence ID" value="OEG15758.1"/>
    <property type="molecule type" value="Genomic_DNA"/>
</dbReference>
<dbReference type="RefSeq" id="WP_069663413.1">
    <property type="nucleotide sequence ID" value="NZ_JBHUJJ010000001.1"/>
</dbReference>
<name>A0A1E5GST8_9ENTE</name>
<accession>A0A1E5GST8</accession>
<dbReference type="SUPFAM" id="SSF160527">
    <property type="entry name" value="V-type ATPase subunit E-like"/>
    <property type="match status" value="1"/>
</dbReference>
<sequence length="193" mass="22464">MEAIERIIDQILEKGTAEITELKNAELKQIDEAYAEQEEALLLQEKKLIEKNNEQSLKNFKQKQNRQQLEIKQSTLNQKQGYLEQLFLEAVKRMNNWNEVEFQAFAQQIIEQLTLIGKAELQLGAYSQGKLTNQWLIEHTPKDLDLQLQPNLIADVGGFIIAQNGIEYNFLFPSLVQEIKRAESFDIAERLFR</sequence>
<comment type="caution">
    <text evidence="2">The sequence shown here is derived from an EMBL/GenBank/DDBJ whole genome shotgun (WGS) entry which is preliminary data.</text>
</comment>
<evidence type="ECO:0000256" key="1">
    <source>
        <dbReference type="SAM" id="Coils"/>
    </source>
</evidence>
<reference evidence="3" key="1">
    <citation type="submission" date="2016-09" db="EMBL/GenBank/DDBJ databases">
        <authorList>
            <person name="Gulvik C.A."/>
        </authorList>
    </citation>
    <scope>NUCLEOTIDE SEQUENCE [LARGE SCALE GENOMIC DNA]</scope>
    <source>
        <strain evidence="3">LMG 8895</strain>
    </source>
</reference>
<dbReference type="AlphaFoldDB" id="A0A1E5GST8"/>
<proteinExistence type="predicted"/>
<gene>
    <name evidence="2" type="ORF">BCR25_18595</name>
</gene>
<organism evidence="2 3">
    <name type="scientific">Enterococcus termitis</name>
    <dbReference type="NCBI Taxonomy" id="332950"/>
    <lineage>
        <taxon>Bacteria</taxon>
        <taxon>Bacillati</taxon>
        <taxon>Bacillota</taxon>
        <taxon>Bacilli</taxon>
        <taxon>Lactobacillales</taxon>
        <taxon>Enterococcaceae</taxon>
        <taxon>Enterococcus</taxon>
    </lineage>
</organism>
<protein>
    <submittedName>
        <fullName evidence="2">Uncharacterized protein</fullName>
    </submittedName>
</protein>
<dbReference type="Proteomes" id="UP000095094">
    <property type="component" value="Unassembled WGS sequence"/>
</dbReference>
<keyword evidence="1" id="KW-0175">Coiled coil</keyword>